<dbReference type="EMBL" id="FMSH01000308">
    <property type="protein sequence ID" value="SCU77388.1"/>
    <property type="molecule type" value="Genomic_DNA"/>
</dbReference>
<proteinExistence type="predicted"/>
<accession>A0A1K0JDM9</accession>
<gene>
    <name evidence="1" type="ORF">CNECB9_3760022</name>
</gene>
<evidence type="ECO:0000313" key="1">
    <source>
        <dbReference type="EMBL" id="SCU77388.1"/>
    </source>
</evidence>
<organism evidence="1">
    <name type="scientific">Cupriavidus necator</name>
    <name type="common">Alcaligenes eutrophus</name>
    <name type="synonym">Ralstonia eutropha</name>
    <dbReference type="NCBI Taxonomy" id="106590"/>
    <lineage>
        <taxon>Bacteria</taxon>
        <taxon>Pseudomonadati</taxon>
        <taxon>Pseudomonadota</taxon>
        <taxon>Betaproteobacteria</taxon>
        <taxon>Burkholderiales</taxon>
        <taxon>Burkholderiaceae</taxon>
        <taxon>Cupriavidus</taxon>
    </lineage>
</organism>
<dbReference type="RefSeq" id="WP_340526894.1">
    <property type="nucleotide sequence ID" value="NZ_FMSH01000308.1"/>
</dbReference>
<sequence>MYNRIIEQFIAAQKAAHAAYAAAAAFERETVAAVQDHYVSVELRSEYRTAKELQSFCRSLAGGVVNRARREFAPCGARLDIANQDEYERAGLDIDAALKAGKIPDIDGLWASMARRYGGHGGAELAYQQAAQRIISGFGLNRRREVQRTASAVVLRKPVISEACYRRSSRKVGYYSCQSTADCLSGLATFAAKAGHHLLAAGLNRVNVHDVEYNYREKHSYPGLDIVFFKEAWEFKVSHQVADDLLLFLGEYGEAFMQEAA</sequence>
<dbReference type="AlphaFoldDB" id="A0A1K0JDM9"/>
<reference evidence="1" key="1">
    <citation type="submission" date="2016-09" db="EMBL/GenBank/DDBJ databases">
        <authorList>
            <person name="Capua I."/>
            <person name="De Benedictis P."/>
            <person name="Joannis T."/>
            <person name="Lombin L.H."/>
            <person name="Cattoli G."/>
        </authorList>
    </citation>
    <scope>NUCLEOTIDE SEQUENCE</scope>
    <source>
        <strain evidence="1">B9</strain>
    </source>
</reference>
<protein>
    <submittedName>
        <fullName evidence="1">Uncharacterized protein</fullName>
    </submittedName>
</protein>
<name>A0A1K0JDM9_CUPNE</name>